<proteinExistence type="predicted"/>
<keyword evidence="2" id="KW-1185">Reference proteome</keyword>
<gene>
    <name evidence="1" type="ORF">NUW54_g776</name>
</gene>
<dbReference type="EMBL" id="JANSHE010000111">
    <property type="protein sequence ID" value="KAJ3016581.1"/>
    <property type="molecule type" value="Genomic_DNA"/>
</dbReference>
<name>A0ACC1Q9K7_9APHY</name>
<evidence type="ECO:0000313" key="2">
    <source>
        <dbReference type="Proteomes" id="UP001144978"/>
    </source>
</evidence>
<organism evidence="1 2">
    <name type="scientific">Trametes sanguinea</name>
    <dbReference type="NCBI Taxonomy" id="158606"/>
    <lineage>
        <taxon>Eukaryota</taxon>
        <taxon>Fungi</taxon>
        <taxon>Dikarya</taxon>
        <taxon>Basidiomycota</taxon>
        <taxon>Agaricomycotina</taxon>
        <taxon>Agaricomycetes</taxon>
        <taxon>Polyporales</taxon>
        <taxon>Polyporaceae</taxon>
        <taxon>Trametes</taxon>
    </lineage>
</organism>
<accession>A0ACC1Q9K7</accession>
<evidence type="ECO:0000313" key="1">
    <source>
        <dbReference type="EMBL" id="KAJ3016581.1"/>
    </source>
</evidence>
<dbReference type="Proteomes" id="UP001144978">
    <property type="component" value="Unassembled WGS sequence"/>
</dbReference>
<reference evidence="1" key="1">
    <citation type="submission" date="2022-08" db="EMBL/GenBank/DDBJ databases">
        <title>Genome Sequence of Pycnoporus sanguineus.</title>
        <authorList>
            <person name="Buettner E."/>
        </authorList>
    </citation>
    <scope>NUCLEOTIDE SEQUENCE</scope>
    <source>
        <strain evidence="1">CG-C14</strain>
    </source>
</reference>
<sequence length="385" mass="43455">MEASRGCIARGTIVPQDSGAPAAFGVALSYPSRARGMCTLDWRDTKRGRGYLMADGSLADRLQGLTCRNWARPVGKRMDGERHWRVMHLGVATAGIDAQGCAHGAASDQTPRGRGVIVRFDTSPIMPSSICSHASSYPMSTESLLEQPTGAEVDHIANMLRLAGPLARFVKFVCGEQYGQQLLSTNGAQALYTLYWWAIPVVKFLLGMFFIDTWQYFLHRAMHMNTYLYKKFHSWHHRLYVPYAFGALYNHPFEGFLLDTVGAGIAEWVTQLSTREAMLLFVVSTLKTVDDHCGYKLPWDPLQLFTSNNADYHDIHHQVRTSAFCASMYQRSHAEGATLPQVIGIKSNFSQPFFIHWDAILGTRMTRKDIELRRQRQQQKQQKAE</sequence>
<protein>
    <submittedName>
        <fullName evidence="1">Uncharacterized protein</fullName>
    </submittedName>
</protein>
<comment type="caution">
    <text evidence="1">The sequence shown here is derived from an EMBL/GenBank/DDBJ whole genome shotgun (WGS) entry which is preliminary data.</text>
</comment>